<comment type="cofactor">
    <cofactor evidence="1">
        <name>Mn(2+)</name>
        <dbReference type="ChEBI" id="CHEBI:29035"/>
    </cofactor>
</comment>
<proteinExistence type="inferred from homology"/>
<dbReference type="Pfam" id="PF00515">
    <property type="entry name" value="TPR_1"/>
    <property type="match status" value="1"/>
</dbReference>
<dbReference type="SMART" id="SM00028">
    <property type="entry name" value="TPR"/>
    <property type="match status" value="2"/>
</dbReference>
<evidence type="ECO:0000256" key="1">
    <source>
        <dbReference type="ARBA" id="ARBA00001936"/>
    </source>
</evidence>
<sequence>MSVETQNTPAVSPEDIETAEKFKSEANESFKSLLYVRKKIKKICIQKQLKKNPNVAIYYANRSFAYLKTECFGYALTDASKSVELDKTYVKGYYRRAAAHMSLGKFKEALKDYEYVTKVRPNDKDAKLKYSECNKVVKKIAFEKAISVDFNKKNIADSINLDAMTIENEYTGPRLEDGKVTLNFMKELMELYKKQGKLHRKYAYKQPSLIEVPISDDEKFTVCGDIHGQFYDLMNIFELNGLPAETNPYLFNGDFVDRGSFSVECIFTLFGFKLLYPSHFFMSRGNHESATMNQMYGFDGEVKSKYTAQMADLFTEVYNWLPLAHCLNKKVLVSRFINSTV</sequence>
<organism evidence="10 11">
    <name type="scientific">Rhamnusium bicolor</name>
    <dbReference type="NCBI Taxonomy" id="1586634"/>
    <lineage>
        <taxon>Eukaryota</taxon>
        <taxon>Metazoa</taxon>
        <taxon>Ecdysozoa</taxon>
        <taxon>Arthropoda</taxon>
        <taxon>Hexapoda</taxon>
        <taxon>Insecta</taxon>
        <taxon>Pterygota</taxon>
        <taxon>Neoptera</taxon>
        <taxon>Endopterygota</taxon>
        <taxon>Coleoptera</taxon>
        <taxon>Polyphaga</taxon>
        <taxon>Cucujiformia</taxon>
        <taxon>Chrysomeloidea</taxon>
        <taxon>Cerambycidae</taxon>
        <taxon>Lepturinae</taxon>
        <taxon>Rhagiini</taxon>
        <taxon>Rhamnusium</taxon>
    </lineage>
</organism>
<dbReference type="EC" id="3.1.3.16" evidence="3"/>
<evidence type="ECO:0000256" key="4">
    <source>
        <dbReference type="ARBA" id="ARBA00022723"/>
    </source>
</evidence>
<dbReference type="PANTHER" id="PTHR45668:SF5">
    <property type="entry name" value="SERINE_THREONINE-PROTEIN PHOSPHATASE 5"/>
    <property type="match status" value="1"/>
</dbReference>
<dbReference type="EMBL" id="JANEYF010000104">
    <property type="protein sequence ID" value="KAJ8972249.1"/>
    <property type="molecule type" value="Genomic_DNA"/>
</dbReference>
<dbReference type="PRINTS" id="PR00114">
    <property type="entry name" value="STPHPHTASE"/>
</dbReference>
<evidence type="ECO:0000259" key="9">
    <source>
        <dbReference type="SMART" id="SM00156"/>
    </source>
</evidence>
<evidence type="ECO:0000256" key="3">
    <source>
        <dbReference type="ARBA" id="ARBA00013081"/>
    </source>
</evidence>
<gene>
    <name evidence="10" type="ORF">NQ314_000267</name>
</gene>
<evidence type="ECO:0000256" key="6">
    <source>
        <dbReference type="ARBA" id="ARBA00022801"/>
    </source>
</evidence>
<keyword evidence="8" id="KW-0802">TPR repeat</keyword>
<dbReference type="InterPro" id="IPR004843">
    <property type="entry name" value="Calcineurin-like_PHP"/>
</dbReference>
<dbReference type="InterPro" id="IPR051134">
    <property type="entry name" value="PPP_phosphatase"/>
</dbReference>
<dbReference type="InterPro" id="IPR011990">
    <property type="entry name" value="TPR-like_helical_dom_sf"/>
</dbReference>
<comment type="caution">
    <text evidence="10">The sequence shown here is derived from an EMBL/GenBank/DDBJ whole genome shotgun (WGS) entry which is preliminary data.</text>
</comment>
<dbReference type="SUPFAM" id="SSF48452">
    <property type="entry name" value="TPR-like"/>
    <property type="match status" value="1"/>
</dbReference>
<evidence type="ECO:0000313" key="11">
    <source>
        <dbReference type="Proteomes" id="UP001162156"/>
    </source>
</evidence>
<dbReference type="InterPro" id="IPR029052">
    <property type="entry name" value="Metallo-depent_PP-like"/>
</dbReference>
<feature type="domain" description="Serine/threonine specific protein phosphatases" evidence="9">
    <location>
        <begin position="198"/>
        <end position="341"/>
    </location>
</feature>
<dbReference type="PANTHER" id="PTHR45668">
    <property type="entry name" value="SERINE/THREONINE-PROTEIN PHOSPHATASE 5-RELATED"/>
    <property type="match status" value="1"/>
</dbReference>
<dbReference type="SUPFAM" id="SSF56300">
    <property type="entry name" value="Metallo-dependent phosphatases"/>
    <property type="match status" value="1"/>
</dbReference>
<evidence type="ECO:0000256" key="8">
    <source>
        <dbReference type="PROSITE-ProRule" id="PRU00339"/>
    </source>
</evidence>
<keyword evidence="7" id="KW-0464">Manganese</keyword>
<evidence type="ECO:0000256" key="7">
    <source>
        <dbReference type="ARBA" id="ARBA00023211"/>
    </source>
</evidence>
<dbReference type="GO" id="GO:0046872">
    <property type="term" value="F:metal ion binding"/>
    <property type="evidence" value="ECO:0007669"/>
    <property type="project" value="UniProtKB-KW"/>
</dbReference>
<name>A0AAV8ZVP0_9CUCU</name>
<evidence type="ECO:0000256" key="2">
    <source>
        <dbReference type="ARBA" id="ARBA00008786"/>
    </source>
</evidence>
<dbReference type="Pfam" id="PF08321">
    <property type="entry name" value="PPP5"/>
    <property type="match status" value="1"/>
</dbReference>
<dbReference type="InterPro" id="IPR006186">
    <property type="entry name" value="Ser/Thr-sp_prot-phosphatase"/>
</dbReference>
<keyword evidence="5" id="KW-0677">Repeat</keyword>
<feature type="repeat" description="TPR" evidence="8">
    <location>
        <begin position="90"/>
        <end position="123"/>
    </location>
</feature>
<dbReference type="InterPro" id="IPR019734">
    <property type="entry name" value="TPR_rpt"/>
</dbReference>
<evidence type="ECO:0000256" key="5">
    <source>
        <dbReference type="ARBA" id="ARBA00022737"/>
    </source>
</evidence>
<dbReference type="Gene3D" id="3.60.21.10">
    <property type="match status" value="1"/>
</dbReference>
<evidence type="ECO:0000313" key="10">
    <source>
        <dbReference type="EMBL" id="KAJ8972249.1"/>
    </source>
</evidence>
<accession>A0AAV8ZVP0</accession>
<dbReference type="InterPro" id="IPR013235">
    <property type="entry name" value="PPP_dom"/>
</dbReference>
<dbReference type="GO" id="GO:0004722">
    <property type="term" value="F:protein serine/threonine phosphatase activity"/>
    <property type="evidence" value="ECO:0007669"/>
    <property type="project" value="UniProtKB-EC"/>
</dbReference>
<keyword evidence="4" id="KW-0479">Metal-binding</keyword>
<dbReference type="Gene3D" id="1.25.40.10">
    <property type="entry name" value="Tetratricopeptide repeat domain"/>
    <property type="match status" value="1"/>
</dbReference>
<keyword evidence="11" id="KW-1185">Reference proteome</keyword>
<dbReference type="AlphaFoldDB" id="A0AAV8ZVP0"/>
<protein>
    <recommendedName>
        <fullName evidence="3">protein-serine/threonine phosphatase</fullName>
        <ecNumber evidence="3">3.1.3.16</ecNumber>
    </recommendedName>
</protein>
<dbReference type="Pfam" id="PF00149">
    <property type="entry name" value="Metallophos"/>
    <property type="match status" value="1"/>
</dbReference>
<dbReference type="PROSITE" id="PS50005">
    <property type="entry name" value="TPR"/>
    <property type="match status" value="1"/>
</dbReference>
<dbReference type="SMART" id="SM00156">
    <property type="entry name" value="PP2Ac"/>
    <property type="match status" value="1"/>
</dbReference>
<dbReference type="Proteomes" id="UP001162156">
    <property type="component" value="Unassembled WGS sequence"/>
</dbReference>
<comment type="similarity">
    <text evidence="2">Belongs to the PPP phosphatase family. PP-5 (PP-T) subfamily.</text>
</comment>
<reference evidence="10" key="1">
    <citation type="journal article" date="2023" name="Insect Mol. Biol.">
        <title>Genome sequencing provides insights into the evolution of gene families encoding plant cell wall-degrading enzymes in longhorned beetles.</title>
        <authorList>
            <person name="Shin N.R."/>
            <person name="Okamura Y."/>
            <person name="Kirsch R."/>
            <person name="Pauchet Y."/>
        </authorList>
    </citation>
    <scope>NUCLEOTIDE SEQUENCE</scope>
    <source>
        <strain evidence="10">RBIC_L_NR</strain>
    </source>
</reference>
<keyword evidence="6" id="KW-0378">Hydrolase</keyword>